<name>A0ABW5WVK1_9STAP</name>
<dbReference type="InterPro" id="IPR002933">
    <property type="entry name" value="Peptidase_M20"/>
</dbReference>
<proteinExistence type="inferred from homology"/>
<evidence type="ECO:0000313" key="3">
    <source>
        <dbReference type="EMBL" id="MFD2830517.1"/>
    </source>
</evidence>
<dbReference type="PANTHER" id="PTHR11014:SF63">
    <property type="entry name" value="METALLOPEPTIDASE, PUTATIVE (AFU_ORTHOLOGUE AFUA_6G09600)-RELATED"/>
    <property type="match status" value="1"/>
</dbReference>
<accession>A0ABW5WVK1</accession>
<dbReference type="PIRSF" id="PIRSF005962">
    <property type="entry name" value="Pept_M20D_amidohydro"/>
    <property type="match status" value="1"/>
</dbReference>
<evidence type="ECO:0000256" key="1">
    <source>
        <dbReference type="ARBA" id="ARBA00006153"/>
    </source>
</evidence>
<dbReference type="Pfam" id="PF01546">
    <property type="entry name" value="Peptidase_M20"/>
    <property type="match status" value="1"/>
</dbReference>
<feature type="domain" description="Peptidase M20 dimerisation" evidence="2">
    <location>
        <begin position="179"/>
        <end position="275"/>
    </location>
</feature>
<dbReference type="NCBIfam" id="TIGR01891">
    <property type="entry name" value="amidohydrolases"/>
    <property type="match status" value="1"/>
</dbReference>
<dbReference type="PANTHER" id="PTHR11014">
    <property type="entry name" value="PEPTIDASE M20 FAMILY MEMBER"/>
    <property type="match status" value="1"/>
</dbReference>
<organism evidence="3 4">
    <name type="scientific">Corticicoccus populi</name>
    <dbReference type="NCBI Taxonomy" id="1812821"/>
    <lineage>
        <taxon>Bacteria</taxon>
        <taxon>Bacillati</taxon>
        <taxon>Bacillota</taxon>
        <taxon>Bacilli</taxon>
        <taxon>Bacillales</taxon>
        <taxon>Staphylococcaceae</taxon>
        <taxon>Corticicoccus</taxon>
    </lineage>
</organism>
<protein>
    <submittedName>
        <fullName evidence="3">Amidohydrolase</fullName>
    </submittedName>
</protein>
<keyword evidence="4" id="KW-1185">Reference proteome</keyword>
<gene>
    <name evidence="3" type="ORF">ACFSX4_08595</name>
</gene>
<dbReference type="InterPro" id="IPR036264">
    <property type="entry name" value="Bact_exopeptidase_dim_dom"/>
</dbReference>
<dbReference type="Gene3D" id="3.30.70.360">
    <property type="match status" value="1"/>
</dbReference>
<evidence type="ECO:0000313" key="4">
    <source>
        <dbReference type="Proteomes" id="UP001597519"/>
    </source>
</evidence>
<dbReference type="SUPFAM" id="SSF53187">
    <property type="entry name" value="Zn-dependent exopeptidases"/>
    <property type="match status" value="1"/>
</dbReference>
<dbReference type="Pfam" id="PF07687">
    <property type="entry name" value="M20_dimer"/>
    <property type="match status" value="1"/>
</dbReference>
<dbReference type="RefSeq" id="WP_377773627.1">
    <property type="nucleotide sequence ID" value="NZ_JBHUOQ010000003.1"/>
</dbReference>
<comment type="caution">
    <text evidence="3">The sequence shown here is derived from an EMBL/GenBank/DDBJ whole genome shotgun (WGS) entry which is preliminary data.</text>
</comment>
<dbReference type="SUPFAM" id="SSF55031">
    <property type="entry name" value="Bacterial exopeptidase dimerisation domain"/>
    <property type="match status" value="1"/>
</dbReference>
<dbReference type="InterPro" id="IPR011650">
    <property type="entry name" value="Peptidase_M20_dimer"/>
</dbReference>
<sequence>MNISQEIESRYSEMIDIRRYMHQHPELSFHENNTKEYIYKQIKDLGFDIKRDVGGNGLTARLQVNDDYPTIALRADFDALPLEDGKDVPYKSKTPGVMHACGHDAHTAMLITTARIMAEHKDELPVNVVFLHQHAEEKIPGGAKSMVEAGALDGVDYVYGIHVSSAYPVGMLSYSYGYKHAGADSFTIKVQGSGGHGAAPHESIDPVVASASLIQQLQTITSRSIDPLKSAVVTAGMFNAGVAFNVIPDSAEISGTVRTFEKGVKDIVVSRLNGILKGIESSFNVTCTLDYQDGYPPVLNDSNEMKRILKCQQDNQYVKELNEVEPSMGGEDFAYFLQEKPGAFYNIGTQNKETGADYPHHHPLFDIDEEGMKAGVESFLKLALNFNK</sequence>
<comment type="similarity">
    <text evidence="1">Belongs to the peptidase M20 family.</text>
</comment>
<dbReference type="InterPro" id="IPR017439">
    <property type="entry name" value="Amidohydrolase"/>
</dbReference>
<dbReference type="EMBL" id="JBHUOQ010000003">
    <property type="protein sequence ID" value="MFD2830517.1"/>
    <property type="molecule type" value="Genomic_DNA"/>
</dbReference>
<evidence type="ECO:0000259" key="2">
    <source>
        <dbReference type="Pfam" id="PF07687"/>
    </source>
</evidence>
<reference evidence="4" key="1">
    <citation type="journal article" date="2019" name="Int. J. Syst. Evol. Microbiol.">
        <title>The Global Catalogue of Microorganisms (GCM) 10K type strain sequencing project: providing services to taxonomists for standard genome sequencing and annotation.</title>
        <authorList>
            <consortium name="The Broad Institute Genomics Platform"/>
            <consortium name="The Broad Institute Genome Sequencing Center for Infectious Disease"/>
            <person name="Wu L."/>
            <person name="Ma J."/>
        </authorList>
    </citation>
    <scope>NUCLEOTIDE SEQUENCE [LARGE SCALE GENOMIC DNA]</scope>
    <source>
        <strain evidence="4">KCTC 33575</strain>
    </source>
</reference>
<dbReference type="Gene3D" id="3.40.630.10">
    <property type="entry name" value="Zn peptidases"/>
    <property type="match status" value="1"/>
</dbReference>
<dbReference type="Proteomes" id="UP001597519">
    <property type="component" value="Unassembled WGS sequence"/>
</dbReference>